<dbReference type="Proteomes" id="UP000179115">
    <property type="component" value="Unassembled WGS sequence"/>
</dbReference>
<dbReference type="STRING" id="1798508.A3A35_03325"/>
<reference evidence="3 4" key="1">
    <citation type="journal article" date="2016" name="Nat. Commun.">
        <title>Thousands of microbial genomes shed light on interconnected biogeochemical processes in an aquifer system.</title>
        <authorList>
            <person name="Anantharaman K."/>
            <person name="Brown C.T."/>
            <person name="Hug L.A."/>
            <person name="Sharon I."/>
            <person name="Castelle C.J."/>
            <person name="Probst A.J."/>
            <person name="Thomas B.C."/>
            <person name="Singh A."/>
            <person name="Wilkins M.J."/>
            <person name="Karaoz U."/>
            <person name="Brodie E.L."/>
            <person name="Williams K.H."/>
            <person name="Hubbard S.S."/>
            <person name="Banfield J.F."/>
        </authorList>
    </citation>
    <scope>NUCLEOTIDE SEQUENCE [LARGE SCALE GENOMIC DNA]</scope>
</reference>
<keyword evidence="2" id="KW-1133">Transmembrane helix</keyword>
<evidence type="ECO:0000256" key="2">
    <source>
        <dbReference type="SAM" id="Phobius"/>
    </source>
</evidence>
<accession>A0A1F6ECP9</accession>
<keyword evidence="2" id="KW-0472">Membrane</keyword>
<feature type="transmembrane region" description="Helical" evidence="2">
    <location>
        <begin position="7"/>
        <end position="26"/>
    </location>
</feature>
<name>A0A1F6ECP9_9BACT</name>
<evidence type="ECO:0000313" key="3">
    <source>
        <dbReference type="EMBL" id="OGG71449.1"/>
    </source>
</evidence>
<evidence type="ECO:0000256" key="1">
    <source>
        <dbReference type="SAM" id="MobiDB-lite"/>
    </source>
</evidence>
<proteinExistence type="predicted"/>
<comment type="caution">
    <text evidence="3">The sequence shown here is derived from an EMBL/GenBank/DDBJ whole genome shotgun (WGS) entry which is preliminary data.</text>
</comment>
<gene>
    <name evidence="3" type="ORF">A3A35_03325</name>
</gene>
<evidence type="ECO:0000313" key="4">
    <source>
        <dbReference type="Proteomes" id="UP000179115"/>
    </source>
</evidence>
<feature type="region of interest" description="Disordered" evidence="1">
    <location>
        <begin position="79"/>
        <end position="99"/>
    </location>
</feature>
<sequence>MLKGRKKIILGAVGVIVLFMLYTFFFTGGETPGTSPLVEESIEGNVAIGEDLVALLLQLQSIRLDPTVFNDPAFRSLRDFGQPIPDEPVGRPNPFAPLQ</sequence>
<keyword evidence="2" id="KW-0812">Transmembrane</keyword>
<dbReference type="EMBL" id="MFLV01000022">
    <property type="protein sequence ID" value="OGG71449.1"/>
    <property type="molecule type" value="Genomic_DNA"/>
</dbReference>
<dbReference type="AlphaFoldDB" id="A0A1F6ECP9"/>
<organism evidence="3 4">
    <name type="scientific">Candidatus Kaiserbacteria bacterium RIFCSPLOWO2_01_FULL_51_21</name>
    <dbReference type="NCBI Taxonomy" id="1798508"/>
    <lineage>
        <taxon>Bacteria</taxon>
        <taxon>Candidatus Kaiseribacteriota</taxon>
    </lineage>
</organism>
<protein>
    <submittedName>
        <fullName evidence="3">Uncharacterized protein</fullName>
    </submittedName>
</protein>